<reference evidence="2" key="1">
    <citation type="submission" date="2017-09" db="EMBL/GenBank/DDBJ databases">
        <title>Depth-based differentiation of microbial function through sediment-hosted aquifers and enrichment of novel symbionts in the deep terrestrial subsurface.</title>
        <authorList>
            <person name="Probst A.J."/>
            <person name="Ladd B."/>
            <person name="Jarett J.K."/>
            <person name="Geller-Mcgrath D.E."/>
            <person name="Sieber C.M.K."/>
            <person name="Emerson J.B."/>
            <person name="Anantharaman K."/>
            <person name="Thomas B.C."/>
            <person name="Malmstrom R."/>
            <person name="Stieglmeier M."/>
            <person name="Klingl A."/>
            <person name="Woyke T."/>
            <person name="Ryan C.M."/>
            <person name="Banfield J.F."/>
        </authorList>
    </citation>
    <scope>NUCLEOTIDE SEQUENCE [LARGE SCALE GENOMIC DNA]</scope>
</reference>
<protein>
    <submittedName>
        <fullName evidence="1">Four helix bundle protein</fullName>
    </submittedName>
</protein>
<organism evidence="1 2">
    <name type="scientific">Candidatus Berkelbacteria bacterium CG10_big_fil_rev_8_21_14_0_10_43_14</name>
    <dbReference type="NCBI Taxonomy" id="1974515"/>
    <lineage>
        <taxon>Bacteria</taxon>
        <taxon>Candidatus Berkelbacteria</taxon>
    </lineage>
</organism>
<proteinExistence type="predicted"/>
<comment type="caution">
    <text evidence="1">The sequence shown here is derived from an EMBL/GenBank/DDBJ whole genome shotgun (WGS) entry which is preliminary data.</text>
</comment>
<dbReference type="Gene3D" id="1.20.1440.60">
    <property type="entry name" value="23S rRNA-intervening sequence"/>
    <property type="match status" value="1"/>
</dbReference>
<accession>A0A2M6R8Y9</accession>
<dbReference type="NCBIfam" id="TIGR02436">
    <property type="entry name" value="four helix bundle protein"/>
    <property type="match status" value="1"/>
</dbReference>
<dbReference type="Proteomes" id="UP000231162">
    <property type="component" value="Unassembled WGS sequence"/>
</dbReference>
<dbReference type="InterPro" id="IPR012657">
    <property type="entry name" value="23S_rRNA-intervening_sequence"/>
</dbReference>
<dbReference type="PANTHER" id="PTHR38471">
    <property type="entry name" value="FOUR HELIX BUNDLE PROTEIN"/>
    <property type="match status" value="1"/>
</dbReference>
<dbReference type="EMBL" id="PEZX01000017">
    <property type="protein sequence ID" value="PIS07094.1"/>
    <property type="molecule type" value="Genomic_DNA"/>
</dbReference>
<dbReference type="AlphaFoldDB" id="A0A2M6R8Y9"/>
<gene>
    <name evidence="1" type="ORF">COT79_01130</name>
</gene>
<dbReference type="SUPFAM" id="SSF158446">
    <property type="entry name" value="IVS-encoded protein-like"/>
    <property type="match status" value="1"/>
</dbReference>
<dbReference type="Pfam" id="PF05635">
    <property type="entry name" value="23S_rRNA_IVP"/>
    <property type="match status" value="1"/>
</dbReference>
<evidence type="ECO:0000313" key="2">
    <source>
        <dbReference type="Proteomes" id="UP000231162"/>
    </source>
</evidence>
<sequence length="123" mass="13848">MAKTFRDLIIWQNAHTLTVEIYRLAGTFPRCEQFSLSDQVKRSSGSMGANIAESFGRKTVPDVRKFLSMAIASLYETQNHLILARDLGYLSAEQFNQVDTQLTGLERGISSYSRKYKGFPSSS</sequence>
<evidence type="ECO:0000313" key="1">
    <source>
        <dbReference type="EMBL" id="PIS07094.1"/>
    </source>
</evidence>
<dbReference type="InterPro" id="IPR036583">
    <property type="entry name" value="23S_rRNA_IVS_sf"/>
</dbReference>
<dbReference type="CDD" id="cd16377">
    <property type="entry name" value="23S_rRNA_IVP_like"/>
    <property type="match status" value="1"/>
</dbReference>
<dbReference type="PANTHER" id="PTHR38471:SF2">
    <property type="entry name" value="FOUR HELIX BUNDLE PROTEIN"/>
    <property type="match status" value="1"/>
</dbReference>
<name>A0A2M6R8Y9_9BACT</name>